<evidence type="ECO:0000256" key="2">
    <source>
        <dbReference type="ARBA" id="ARBA00022574"/>
    </source>
</evidence>
<dbReference type="GO" id="GO:0000480">
    <property type="term" value="P:endonucleolytic cleavage in 5'-ETS of tricistronic rRNA transcript (SSU-rRNA, 5.8S rRNA, LSU-rRNA)"/>
    <property type="evidence" value="ECO:0007669"/>
    <property type="project" value="TreeGrafter"/>
</dbReference>
<evidence type="ECO:0000313" key="7">
    <source>
        <dbReference type="EMBL" id="CAL1526303.1"/>
    </source>
</evidence>
<feature type="repeat" description="WD" evidence="5">
    <location>
        <begin position="597"/>
        <end position="629"/>
    </location>
</feature>
<organism evidence="7 8">
    <name type="scientific">Lymnaea stagnalis</name>
    <name type="common">Great pond snail</name>
    <name type="synonym">Helix stagnalis</name>
    <dbReference type="NCBI Taxonomy" id="6523"/>
    <lineage>
        <taxon>Eukaryota</taxon>
        <taxon>Metazoa</taxon>
        <taxon>Spiralia</taxon>
        <taxon>Lophotrochozoa</taxon>
        <taxon>Mollusca</taxon>
        <taxon>Gastropoda</taxon>
        <taxon>Heterobranchia</taxon>
        <taxon>Euthyneura</taxon>
        <taxon>Panpulmonata</taxon>
        <taxon>Hygrophila</taxon>
        <taxon>Lymnaeoidea</taxon>
        <taxon>Lymnaeidae</taxon>
        <taxon>Lymnaea</taxon>
    </lineage>
</organism>
<proteinExistence type="predicted"/>
<evidence type="ECO:0000256" key="4">
    <source>
        <dbReference type="ARBA" id="ARBA00023242"/>
    </source>
</evidence>
<feature type="domain" description="U3 small nucleolar RNA-associated protein 13 C-terminal" evidence="6">
    <location>
        <begin position="650"/>
        <end position="784"/>
    </location>
</feature>
<dbReference type="InterPro" id="IPR015943">
    <property type="entry name" value="WD40/YVTN_repeat-like_dom_sf"/>
</dbReference>
<feature type="repeat" description="WD" evidence="5">
    <location>
        <begin position="413"/>
        <end position="447"/>
    </location>
</feature>
<name>A0AAV2GY59_LYMST</name>
<evidence type="ECO:0000256" key="3">
    <source>
        <dbReference type="ARBA" id="ARBA00022737"/>
    </source>
</evidence>
<dbReference type="SUPFAM" id="SSF50978">
    <property type="entry name" value="WD40 repeat-like"/>
    <property type="match status" value="2"/>
</dbReference>
<keyword evidence="4" id="KW-0539">Nucleus</keyword>
<dbReference type="PRINTS" id="PR00320">
    <property type="entry name" value="GPROTEINBRPT"/>
</dbReference>
<dbReference type="InterPro" id="IPR019775">
    <property type="entry name" value="WD40_repeat_CS"/>
</dbReference>
<evidence type="ECO:0000259" key="6">
    <source>
        <dbReference type="Pfam" id="PF08625"/>
    </source>
</evidence>
<feature type="repeat" description="WD" evidence="5">
    <location>
        <begin position="467"/>
        <end position="500"/>
    </location>
</feature>
<dbReference type="GO" id="GO:0000472">
    <property type="term" value="P:endonucleolytic cleavage to generate mature 5'-end of SSU-rRNA from (SSU-rRNA, 5.8S rRNA, LSU-rRNA)"/>
    <property type="evidence" value="ECO:0007669"/>
    <property type="project" value="TreeGrafter"/>
</dbReference>
<comment type="caution">
    <text evidence="7">The sequence shown here is derived from an EMBL/GenBank/DDBJ whole genome shotgun (WGS) entry which is preliminary data.</text>
</comment>
<dbReference type="SMART" id="SM00320">
    <property type="entry name" value="WD40"/>
    <property type="match status" value="10"/>
</dbReference>
<dbReference type="Gene3D" id="2.130.10.10">
    <property type="entry name" value="YVTN repeat-like/Quinoprotein amine dehydrogenase"/>
    <property type="match status" value="3"/>
</dbReference>
<sequence length="788" mass="88010">MSHLKSNFSVVEKYSAFYTGGQLQLSSDGGKLFCGCKKDIKIVDLKTGRVVSSIGLDEEEEITQFILTRDDEYLILATQNKLFRQWRWKEKSLVKTWRSVHNAPVTSLALDSTVTLLASGSADFTIKIWDIVRGYFTHNFKGHSGVIRLVTFHPHSERLQLISAAEDYMIRVWDLKTSSCIVTSSCHASLVTSVAFADNGDTMYSAGKDNIVCVWKTDKWKVYKTIPVFESIVSVFVPLEFPSLIDEDGTPRFITVSSKGEVRVINVETGKREYSNSCRLSDPEVDSKSTDSYITQALYSTDLNGIVLATYDENIVQLSKDFTSEKQLCGHLDEILSLHFLGEDTHVAVATNTDLLKVFNRDSWECQMLQGHSDIITSLDVKGNYIVSGSKDSSIRIWQLSPDTGFVTCVAVGQGHTQAVQCVALARSSAQPAFILSGGIDMTLKVWRFPGDSDVIPMTTLRVAATEHAHDKDINCLAVAPNDKVIATGSQDKTAKLWSVGDGLHSITLIAVLRGHKRGIWCVKFSPVDQIVATGSGDGYIKLWSVTDYSCVRTLEGHDSSVLSFTFISHGKQIISSGSDGLLKLWLIKTSECMKTFDSHDAKVWAVATTAAEDYVISGGADSTLVFWKDVTQEEETEKQEKHQKQVLQEQILSNLIADKKFVRAMGLAISLNKPYRALNILKEVIKQEDGEKKLERLICKLRMDQIESVLKFAVEWNTNSRNYYPAQQLLNLILKNFLPQDLVAFSSIQSLVEGFTVYTERHLQRLDNLLMDSYFAEYSYGCMKTST</sequence>
<protein>
    <recommendedName>
        <fullName evidence="6">U3 small nucleolar RNA-associated protein 13 C-terminal domain-containing protein</fullName>
    </recommendedName>
</protein>
<feature type="repeat" description="WD" evidence="5">
    <location>
        <begin position="369"/>
        <end position="401"/>
    </location>
</feature>
<dbReference type="PANTHER" id="PTHR19854">
    <property type="entry name" value="TRANSDUCIN BETA-LIKE 3"/>
    <property type="match status" value="1"/>
</dbReference>
<evidence type="ECO:0000256" key="5">
    <source>
        <dbReference type="PROSITE-ProRule" id="PRU00221"/>
    </source>
</evidence>
<dbReference type="AlphaFoldDB" id="A0AAV2GY59"/>
<feature type="repeat" description="WD" evidence="5">
    <location>
        <begin position="140"/>
        <end position="183"/>
    </location>
</feature>
<evidence type="ECO:0000313" key="8">
    <source>
        <dbReference type="Proteomes" id="UP001497497"/>
    </source>
</evidence>
<evidence type="ECO:0000256" key="1">
    <source>
        <dbReference type="ARBA" id="ARBA00004604"/>
    </source>
</evidence>
<dbReference type="GO" id="GO:0032040">
    <property type="term" value="C:small-subunit processome"/>
    <property type="evidence" value="ECO:0007669"/>
    <property type="project" value="InterPro"/>
</dbReference>
<comment type="subcellular location">
    <subcellularLocation>
        <location evidence="1">Nucleus</location>
        <location evidence="1">Nucleolus</location>
    </subcellularLocation>
</comment>
<feature type="repeat" description="WD" evidence="5">
    <location>
        <begin position="98"/>
        <end position="139"/>
    </location>
</feature>
<gene>
    <name evidence="7" type="ORF">GSLYS_00000480001</name>
</gene>
<dbReference type="CDD" id="cd00200">
    <property type="entry name" value="WD40"/>
    <property type="match status" value="1"/>
</dbReference>
<dbReference type="InterPro" id="IPR020472">
    <property type="entry name" value="WD40_PAC1"/>
</dbReference>
<reference evidence="7 8" key="1">
    <citation type="submission" date="2024-04" db="EMBL/GenBank/DDBJ databases">
        <authorList>
            <consortium name="Genoscope - CEA"/>
            <person name="William W."/>
        </authorList>
    </citation>
    <scope>NUCLEOTIDE SEQUENCE [LARGE SCALE GENOMIC DNA]</scope>
</reference>
<dbReference type="GO" id="GO:0034511">
    <property type="term" value="F:U3 snoRNA binding"/>
    <property type="evidence" value="ECO:0007669"/>
    <property type="project" value="TreeGrafter"/>
</dbReference>
<feature type="repeat" description="WD" evidence="5">
    <location>
        <begin position="184"/>
        <end position="225"/>
    </location>
</feature>
<feature type="repeat" description="WD" evidence="5">
    <location>
        <begin position="513"/>
        <end position="554"/>
    </location>
</feature>
<dbReference type="Pfam" id="PF08625">
    <property type="entry name" value="Utp13"/>
    <property type="match status" value="1"/>
</dbReference>
<dbReference type="Proteomes" id="UP001497497">
    <property type="component" value="Unassembled WGS sequence"/>
</dbReference>
<keyword evidence="2 5" id="KW-0853">WD repeat</keyword>
<feature type="repeat" description="WD" evidence="5">
    <location>
        <begin position="555"/>
        <end position="596"/>
    </location>
</feature>
<keyword evidence="3" id="KW-0677">Repeat</keyword>
<dbReference type="InterPro" id="IPR001680">
    <property type="entry name" value="WD40_rpt"/>
</dbReference>
<dbReference type="PROSITE" id="PS50294">
    <property type="entry name" value="WD_REPEATS_REGION"/>
    <property type="match status" value="8"/>
</dbReference>
<dbReference type="PROSITE" id="PS00678">
    <property type="entry name" value="WD_REPEATS_1"/>
    <property type="match status" value="2"/>
</dbReference>
<dbReference type="PROSITE" id="PS50082">
    <property type="entry name" value="WD_REPEATS_2"/>
    <property type="match status" value="9"/>
</dbReference>
<dbReference type="EMBL" id="CAXITT010000004">
    <property type="protein sequence ID" value="CAL1526303.1"/>
    <property type="molecule type" value="Genomic_DNA"/>
</dbReference>
<dbReference type="PANTHER" id="PTHR19854:SF15">
    <property type="entry name" value="TRANSDUCIN BETA-LIKE PROTEIN 3"/>
    <property type="match status" value="1"/>
</dbReference>
<dbReference type="InterPro" id="IPR036322">
    <property type="entry name" value="WD40_repeat_dom_sf"/>
</dbReference>
<dbReference type="GO" id="GO:0030686">
    <property type="term" value="C:90S preribosome"/>
    <property type="evidence" value="ECO:0007669"/>
    <property type="project" value="TreeGrafter"/>
</dbReference>
<accession>A0AAV2GY59</accession>
<dbReference type="Pfam" id="PF00400">
    <property type="entry name" value="WD40"/>
    <property type="match status" value="9"/>
</dbReference>
<dbReference type="InterPro" id="IPR013934">
    <property type="entry name" value="Utp13_C"/>
</dbReference>
<keyword evidence="8" id="KW-1185">Reference proteome</keyword>